<dbReference type="EMBL" id="GBXM01102006">
    <property type="protein sequence ID" value="JAH06571.1"/>
    <property type="molecule type" value="Transcribed_RNA"/>
</dbReference>
<protein>
    <submittedName>
        <fullName evidence="1">Uncharacterized protein</fullName>
    </submittedName>
</protein>
<organism evidence="1">
    <name type="scientific">Anguilla anguilla</name>
    <name type="common">European freshwater eel</name>
    <name type="synonym">Muraena anguilla</name>
    <dbReference type="NCBI Taxonomy" id="7936"/>
    <lineage>
        <taxon>Eukaryota</taxon>
        <taxon>Metazoa</taxon>
        <taxon>Chordata</taxon>
        <taxon>Craniata</taxon>
        <taxon>Vertebrata</taxon>
        <taxon>Euteleostomi</taxon>
        <taxon>Actinopterygii</taxon>
        <taxon>Neopterygii</taxon>
        <taxon>Teleostei</taxon>
        <taxon>Anguilliformes</taxon>
        <taxon>Anguillidae</taxon>
        <taxon>Anguilla</taxon>
    </lineage>
</organism>
<dbReference type="AlphaFoldDB" id="A0A0E9PPK4"/>
<proteinExistence type="predicted"/>
<reference evidence="1" key="2">
    <citation type="journal article" date="2015" name="Fish Shellfish Immunol.">
        <title>Early steps in the European eel (Anguilla anguilla)-Vibrio vulnificus interaction in the gills: Role of the RtxA13 toxin.</title>
        <authorList>
            <person name="Callol A."/>
            <person name="Pajuelo D."/>
            <person name="Ebbesson L."/>
            <person name="Teles M."/>
            <person name="MacKenzie S."/>
            <person name="Amaro C."/>
        </authorList>
    </citation>
    <scope>NUCLEOTIDE SEQUENCE</scope>
</reference>
<name>A0A0E9PPK4_ANGAN</name>
<reference evidence="1" key="1">
    <citation type="submission" date="2014-11" db="EMBL/GenBank/DDBJ databases">
        <authorList>
            <person name="Amaro Gonzalez C."/>
        </authorList>
    </citation>
    <scope>NUCLEOTIDE SEQUENCE</scope>
</reference>
<evidence type="ECO:0000313" key="1">
    <source>
        <dbReference type="EMBL" id="JAH06571.1"/>
    </source>
</evidence>
<sequence length="32" mass="3670">MFKRYHSDQRALGGQRGCYSCYVVGAMLRGRC</sequence>
<accession>A0A0E9PPK4</accession>